<protein>
    <submittedName>
        <fullName evidence="1">Uncharacterized protein</fullName>
    </submittedName>
</protein>
<reference evidence="1" key="1">
    <citation type="journal article" date="2019" name="bioRxiv">
        <title>The Genome of the Zebra Mussel, Dreissena polymorpha: A Resource for Invasive Species Research.</title>
        <authorList>
            <person name="McCartney M.A."/>
            <person name="Auch B."/>
            <person name="Kono T."/>
            <person name="Mallez S."/>
            <person name="Zhang Y."/>
            <person name="Obille A."/>
            <person name="Becker A."/>
            <person name="Abrahante J.E."/>
            <person name="Garbe J."/>
            <person name="Badalamenti J.P."/>
            <person name="Herman A."/>
            <person name="Mangelson H."/>
            <person name="Liachko I."/>
            <person name="Sullivan S."/>
            <person name="Sone E.D."/>
            <person name="Koren S."/>
            <person name="Silverstein K.A.T."/>
            <person name="Beckman K.B."/>
            <person name="Gohl D.M."/>
        </authorList>
    </citation>
    <scope>NUCLEOTIDE SEQUENCE</scope>
    <source>
        <strain evidence="1">Duluth1</strain>
        <tissue evidence="1">Whole animal</tissue>
    </source>
</reference>
<comment type="caution">
    <text evidence="1">The sequence shown here is derived from an EMBL/GenBank/DDBJ whole genome shotgun (WGS) entry which is preliminary data.</text>
</comment>
<sequence>METGANWSALTTVSVTKHRASASASGIQAMRTLKVCARQKAARDLTADVTAMAPA</sequence>
<dbReference type="EMBL" id="JAIWYP010000001">
    <property type="protein sequence ID" value="KAH3880006.1"/>
    <property type="molecule type" value="Genomic_DNA"/>
</dbReference>
<evidence type="ECO:0000313" key="1">
    <source>
        <dbReference type="EMBL" id="KAH3880006.1"/>
    </source>
</evidence>
<name>A0A9D4RSI2_DREPO</name>
<evidence type="ECO:0000313" key="2">
    <source>
        <dbReference type="Proteomes" id="UP000828390"/>
    </source>
</evidence>
<organism evidence="1 2">
    <name type="scientific">Dreissena polymorpha</name>
    <name type="common">Zebra mussel</name>
    <name type="synonym">Mytilus polymorpha</name>
    <dbReference type="NCBI Taxonomy" id="45954"/>
    <lineage>
        <taxon>Eukaryota</taxon>
        <taxon>Metazoa</taxon>
        <taxon>Spiralia</taxon>
        <taxon>Lophotrochozoa</taxon>
        <taxon>Mollusca</taxon>
        <taxon>Bivalvia</taxon>
        <taxon>Autobranchia</taxon>
        <taxon>Heteroconchia</taxon>
        <taxon>Euheterodonta</taxon>
        <taxon>Imparidentia</taxon>
        <taxon>Neoheterodontei</taxon>
        <taxon>Myida</taxon>
        <taxon>Dreissenoidea</taxon>
        <taxon>Dreissenidae</taxon>
        <taxon>Dreissena</taxon>
    </lineage>
</organism>
<keyword evidence="2" id="KW-1185">Reference proteome</keyword>
<accession>A0A9D4RSI2</accession>
<proteinExistence type="predicted"/>
<dbReference type="AlphaFoldDB" id="A0A9D4RSI2"/>
<reference evidence="1" key="2">
    <citation type="submission" date="2020-11" db="EMBL/GenBank/DDBJ databases">
        <authorList>
            <person name="McCartney M.A."/>
            <person name="Auch B."/>
            <person name="Kono T."/>
            <person name="Mallez S."/>
            <person name="Becker A."/>
            <person name="Gohl D.M."/>
            <person name="Silverstein K.A.T."/>
            <person name="Koren S."/>
            <person name="Bechman K.B."/>
            <person name="Herman A."/>
            <person name="Abrahante J.E."/>
            <person name="Garbe J."/>
        </authorList>
    </citation>
    <scope>NUCLEOTIDE SEQUENCE</scope>
    <source>
        <strain evidence="1">Duluth1</strain>
        <tissue evidence="1">Whole animal</tissue>
    </source>
</reference>
<dbReference type="Proteomes" id="UP000828390">
    <property type="component" value="Unassembled WGS sequence"/>
</dbReference>
<gene>
    <name evidence="1" type="ORF">DPMN_003918</name>
</gene>